<evidence type="ECO:0000256" key="2">
    <source>
        <dbReference type="SAM" id="MobiDB-lite"/>
    </source>
</evidence>
<feature type="compositionally biased region" description="Basic and acidic residues" evidence="2">
    <location>
        <begin position="1150"/>
        <end position="1174"/>
    </location>
</feature>
<dbReference type="Proteomes" id="UP000002009">
    <property type="component" value="Chromosome 3"/>
</dbReference>
<feature type="region of interest" description="Disordered" evidence="2">
    <location>
        <begin position="964"/>
        <end position="1028"/>
    </location>
</feature>
<feature type="compositionally biased region" description="Polar residues" evidence="2">
    <location>
        <begin position="650"/>
        <end position="662"/>
    </location>
</feature>
<gene>
    <name evidence="3" type="ORF">MICPUN_57215</name>
</gene>
<feature type="region of interest" description="Disordered" evidence="2">
    <location>
        <begin position="918"/>
        <end position="940"/>
    </location>
</feature>
<feature type="compositionally biased region" description="Basic residues" evidence="2">
    <location>
        <begin position="1175"/>
        <end position="1187"/>
    </location>
</feature>
<feature type="region of interest" description="Disordered" evidence="2">
    <location>
        <begin position="510"/>
        <end position="554"/>
    </location>
</feature>
<dbReference type="RefSeq" id="XP_002500648.1">
    <property type="nucleotide sequence ID" value="XM_002500602.1"/>
</dbReference>
<dbReference type="eggNOG" id="ENOG502QSZR">
    <property type="taxonomic scope" value="Eukaryota"/>
</dbReference>
<dbReference type="OMA" id="DNEWARS"/>
<feature type="compositionally biased region" description="Acidic residues" evidence="2">
    <location>
        <begin position="980"/>
        <end position="990"/>
    </location>
</feature>
<evidence type="ECO:0000256" key="1">
    <source>
        <dbReference type="SAM" id="Coils"/>
    </source>
</evidence>
<feature type="compositionally biased region" description="Polar residues" evidence="2">
    <location>
        <begin position="600"/>
        <end position="613"/>
    </location>
</feature>
<dbReference type="InParanoid" id="C1E2F0"/>
<keyword evidence="4" id="KW-1185">Reference proteome</keyword>
<proteinExistence type="predicted"/>
<keyword evidence="1" id="KW-0175">Coiled coil</keyword>
<feature type="region of interest" description="Disordered" evidence="2">
    <location>
        <begin position="570"/>
        <end position="675"/>
    </location>
</feature>
<feature type="coiled-coil region" evidence="1">
    <location>
        <begin position="160"/>
        <end position="194"/>
    </location>
</feature>
<accession>C1E2F0</accession>
<feature type="compositionally biased region" description="Low complexity" evidence="2">
    <location>
        <begin position="831"/>
        <end position="844"/>
    </location>
</feature>
<feature type="coiled-coil region" evidence="1">
    <location>
        <begin position="302"/>
        <end position="336"/>
    </location>
</feature>
<dbReference type="OrthoDB" id="10689054at2759"/>
<sequence>MRTGAPSAWGGDQIVPDIDDYEPRGDGIHHPMRRVVYEGDTYMLTKAERDIISARTMAKARAERIKQVREQERLWARHRAREYRASVKDHHAELNAQLHDGWVKARDEKQIQLERDYSNAAAGIGLSHRAAHRQAVEDKRMRATKAHKEAQKFDDKLVALERFETALKKEYERLDELESVHFKARDRRNKAEQLAKNVRLAMKEKWEKEELKGTHSRRCATKTLTEGTNNFSTNNFSARRLYRPDAFKMTHFNDIIANADGAARPKAKQKFKEKKDDGPGAPTAYAGDWFPRDAAGAYVVKREQVFSAKLKAEREQKRLEEEREDLAEQAKRDRAKELRRSAIAIRYEREERHKDKDKAALDAEFREERKEKIKNIGKTDVTNIDVKAQEEERLAMERDFQFKDINEPAGLASQVESDAKKFDDAKPFEGMFDEKVEEARLGQVLEQGLDPDDPLLKILRMAKDAVPRGAAAERLARHGVVGATMEEIAAVAAGGDQEDEYDQDDAVCQPVPFQGPPPPSPRVTALSEDSDSEDEDGYTPSGGAGLPPGESNFYSDAQLDAALAAVSAQNNTPSRFGITEEEDEEFVARRSAEELEFVSSALQDDTMNTTGMFSRSADDVDEFSDLHDQGGFGSPEERSPRAPGPAGPVSESTAVVSTVPGASSSSGTAEEEMRASLAATTRAMDRVTAAAAAAEYNLQATSLLASRDTGMPGRVELPELKPLDAILGALGKQVEALDAAAAAAARAAAEPYAGSFTSSDIISQAEASLEGRTPGLGFAYDETVSTEMGDTSAMYAAASAAALNSAPPTEAGSAQTPEGGRGDADDGTPGGAATATTPQSAGGSDYKLEPQRDATYAIPHSATPSVGQGQARRNFLGTEPEIASIAAKIAAAAYAQNPGEAPETVAKRVAAAMSEALEAQKAPRAPKQHGSPALWDESDGNVDSSWAQALGALDNEWARSVVDIAPVPKATSPPRYAAGCDDDDDDEEEAQSVSTLAPPLRVPLDPEPASKRPEGARVGGGGWGKLDRSADTEMSLSLDGRSLAALANASFDVPTDEENDMFISDSDVEGSNAWEDFKTTVFTPTRAKTNPEPRTAAKTNPARFNKPASKKGKPPAAPAFKARVERLAAKEQAKAAALEPMSPEDEAALAEERAKKRKEAAALRKKAAAFDRRNREHLKKLQATRKK</sequence>
<dbReference type="GeneID" id="8242261"/>
<feature type="compositionally biased region" description="Acidic residues" evidence="2">
    <location>
        <begin position="528"/>
        <end position="537"/>
    </location>
</feature>
<organism evidence="3 4">
    <name type="scientific">Micromonas commoda (strain RCC299 / NOUM17 / CCMP2709)</name>
    <name type="common">Picoplanktonic green alga</name>
    <dbReference type="NCBI Taxonomy" id="296587"/>
    <lineage>
        <taxon>Eukaryota</taxon>
        <taxon>Viridiplantae</taxon>
        <taxon>Chlorophyta</taxon>
        <taxon>Mamiellophyceae</taxon>
        <taxon>Mamiellales</taxon>
        <taxon>Mamiellaceae</taxon>
        <taxon>Micromonas</taxon>
    </lineage>
</organism>
<dbReference type="EMBL" id="CP001324">
    <property type="protein sequence ID" value="ACO61906.1"/>
    <property type="molecule type" value="Genomic_DNA"/>
</dbReference>
<feature type="region of interest" description="Disordered" evidence="2">
    <location>
        <begin position="1079"/>
        <end position="1119"/>
    </location>
</feature>
<feature type="region of interest" description="Disordered" evidence="2">
    <location>
        <begin position="1131"/>
        <end position="1187"/>
    </location>
</feature>
<evidence type="ECO:0000313" key="3">
    <source>
        <dbReference type="EMBL" id="ACO61906.1"/>
    </source>
</evidence>
<dbReference type="KEGG" id="mis:MICPUN_57215"/>
<feature type="region of interest" description="Disordered" evidence="2">
    <location>
        <begin position="261"/>
        <end position="286"/>
    </location>
</feature>
<dbReference type="AlphaFoldDB" id="C1E2F0"/>
<protein>
    <submittedName>
        <fullName evidence="3">Uncharacterized protein</fullName>
    </submittedName>
</protein>
<reference evidence="3 4" key="1">
    <citation type="journal article" date="2009" name="Science">
        <title>Green evolution and dynamic adaptations revealed by genomes of the marine picoeukaryotes Micromonas.</title>
        <authorList>
            <person name="Worden A.Z."/>
            <person name="Lee J.H."/>
            <person name="Mock T."/>
            <person name="Rouze P."/>
            <person name="Simmons M.P."/>
            <person name="Aerts A.L."/>
            <person name="Allen A.E."/>
            <person name="Cuvelier M.L."/>
            <person name="Derelle E."/>
            <person name="Everett M.V."/>
            <person name="Foulon E."/>
            <person name="Grimwood J."/>
            <person name="Gundlach H."/>
            <person name="Henrissat B."/>
            <person name="Napoli C."/>
            <person name="McDonald S.M."/>
            <person name="Parker M.S."/>
            <person name="Rombauts S."/>
            <person name="Salamov A."/>
            <person name="Von Dassow P."/>
            <person name="Badger J.H."/>
            <person name="Coutinho P.M."/>
            <person name="Demir E."/>
            <person name="Dubchak I."/>
            <person name="Gentemann C."/>
            <person name="Eikrem W."/>
            <person name="Gready J.E."/>
            <person name="John U."/>
            <person name="Lanier W."/>
            <person name="Lindquist E.A."/>
            <person name="Lucas S."/>
            <person name="Mayer K.F."/>
            <person name="Moreau H."/>
            <person name="Not F."/>
            <person name="Otillar R."/>
            <person name="Panaud O."/>
            <person name="Pangilinan J."/>
            <person name="Paulsen I."/>
            <person name="Piegu B."/>
            <person name="Poliakov A."/>
            <person name="Robbens S."/>
            <person name="Schmutz J."/>
            <person name="Toulza E."/>
            <person name="Wyss T."/>
            <person name="Zelensky A."/>
            <person name="Zhou K."/>
            <person name="Armbrust E.V."/>
            <person name="Bhattacharya D."/>
            <person name="Goodenough U.W."/>
            <person name="Van de Peer Y."/>
            <person name="Grigoriev I.V."/>
        </authorList>
    </citation>
    <scope>NUCLEOTIDE SEQUENCE [LARGE SCALE GENOMIC DNA]</scope>
    <source>
        <strain evidence="4">RCC299 / NOUM17</strain>
    </source>
</reference>
<name>C1E2F0_MICCC</name>
<feature type="region of interest" description="Disordered" evidence="2">
    <location>
        <begin position="806"/>
        <end position="847"/>
    </location>
</feature>
<evidence type="ECO:0000313" key="4">
    <source>
        <dbReference type="Proteomes" id="UP000002009"/>
    </source>
</evidence>